<dbReference type="Pfam" id="PF13569">
    <property type="entry name" value="DUF4132"/>
    <property type="match status" value="1"/>
</dbReference>
<reference evidence="2" key="1">
    <citation type="submission" date="2021-03" db="EMBL/GenBank/DDBJ databases">
        <title>Whole genome shotgun sequence of Actinoplanes consettensis NBRC 14913.</title>
        <authorList>
            <person name="Komaki H."/>
            <person name="Tamura T."/>
        </authorList>
    </citation>
    <scope>NUCLEOTIDE SEQUENCE</scope>
    <source>
        <strain evidence="2">NBRC 14913</strain>
    </source>
</reference>
<proteinExistence type="predicted"/>
<sequence>MRAGESDEDILVPPDVWRARLHLRRGGWFTEKPVPLPAAKVTAFLRRYAGPAREVLARPETEPELAEAGRIALDDTDRTGALGVAVVVAAVGDAAPWQKIGTAVASAELWASRRGLAIASEAAVLLAGLYARGSVRRRTPDQHAYPRPYHGWVDAQTHFSTGVRARLATGGDDERAAAEAAIAPYRRDGTPLQRLMTSFLVPDREDWLVEDLAWVATAHLPWGVGVPLLLSSVRTVAQLESAVAVLDPKSLDRSGPTLPSLVEGLGAEALPTLLRCYDTGDVADIVAVLPTDAAFQALIDRCTLPALRDAAERYPHRAVRLLALSDVKEMRAELHAHVVRHPEVAEAVLPALSGSAAQRVRAALGPLAGVRDAPADRLPPFLVSPSWAGARPARKPVAGLTAEFPAQVHWLPGERDRHLHRGDVHDSLTQTADLDRGEWERLARDVLGRAVGLSELFVTGPAHLVLPLLDEGKSPDLWLLDDWLPQVLARFGTDALPLAVRVAPQTPAVVAPMLLPFTSPAVAALMAGWFRTKTIRAVAHEWLLRHPGAAARGLIPAALGSNASRRSRAEAALLAVAAGGNQQTVLEAATGYGPEAATAVTALLGDDPLWAAPATVPEVGAWADPVTLPRIALRDGSGVLPVASVRHLLTMLALSRLGEPSPGVTIAQRVLQPRDLAEFGWAVFERWRADGMPSKDGWALDVLSLTGDDETVRRLVPVIRAWPGEAGHARAVTGLDVLAVLGTDLALMHLHGIAQKAKFVALREAAATKIAHVATARGLSEDDLADRLVPALGLAADGTLRLDDGSRWFTVGFDDQLMPYVSDESGRRLKALPKGAPAARARFSAMRKDVRTIAAGQLTRLELAMITGRRWTGAGFRAHLAGHPLLRQIVRRLIWGVYDDDTLVHSFRVAEDGTFADVTDDLLPAADDAVIGLPHPVELGAAVDRWSQVLEDYRIGQPFAQLSREVFTPTGTGRDRSAKPPLCTR</sequence>
<comment type="caution">
    <text evidence="2">The sequence shown here is derived from an EMBL/GenBank/DDBJ whole genome shotgun (WGS) entry which is preliminary data.</text>
</comment>
<dbReference type="InterPro" id="IPR025406">
    <property type="entry name" value="DUF4132"/>
</dbReference>
<keyword evidence="3" id="KW-1185">Reference proteome</keyword>
<organism evidence="2 3">
    <name type="scientific">Winogradskya consettensis</name>
    <dbReference type="NCBI Taxonomy" id="113560"/>
    <lineage>
        <taxon>Bacteria</taxon>
        <taxon>Bacillati</taxon>
        <taxon>Actinomycetota</taxon>
        <taxon>Actinomycetes</taxon>
        <taxon>Micromonosporales</taxon>
        <taxon>Micromonosporaceae</taxon>
        <taxon>Winogradskya</taxon>
    </lineage>
</organism>
<dbReference type="AlphaFoldDB" id="A0A919VN63"/>
<gene>
    <name evidence="2" type="ORF">Aco04nite_16970</name>
</gene>
<dbReference type="EMBL" id="BOQP01000007">
    <property type="protein sequence ID" value="GIM69776.1"/>
    <property type="molecule type" value="Genomic_DNA"/>
</dbReference>
<protein>
    <recommendedName>
        <fullName evidence="1">DUF4132 domain-containing protein</fullName>
    </recommendedName>
</protein>
<dbReference type="Proteomes" id="UP000680865">
    <property type="component" value="Unassembled WGS sequence"/>
</dbReference>
<name>A0A919VN63_9ACTN</name>
<feature type="domain" description="DUF4132" evidence="1">
    <location>
        <begin position="826"/>
        <end position="976"/>
    </location>
</feature>
<evidence type="ECO:0000313" key="2">
    <source>
        <dbReference type="EMBL" id="GIM69776.1"/>
    </source>
</evidence>
<accession>A0A919VN63</accession>
<evidence type="ECO:0000313" key="3">
    <source>
        <dbReference type="Proteomes" id="UP000680865"/>
    </source>
</evidence>
<evidence type="ECO:0000259" key="1">
    <source>
        <dbReference type="Pfam" id="PF13569"/>
    </source>
</evidence>